<evidence type="ECO:0000313" key="1">
    <source>
        <dbReference type="EMBL" id="POM57833.1"/>
    </source>
</evidence>
<dbReference type="AlphaFoldDB" id="A0A2P4WX02"/>
<sequence length="145" mass="16076">MAARLSIFQYRKNKNLNENTESSKLRICLPHGTNSTLGNLPCGTQAIASRSRSFRHVVAFMKLSLPQVFALNDQVLDAGSRAEDAVLAFLQARGTNAKGTGSVVRALKPLYKSEAFGERIYAYKRLLTIVRIEAPHLSTHKTYLP</sequence>
<dbReference type="Proteomes" id="UP000237271">
    <property type="component" value="Unassembled WGS sequence"/>
</dbReference>
<proteinExistence type="predicted"/>
<protein>
    <submittedName>
        <fullName evidence="1">Uncharacterized protein</fullName>
    </submittedName>
</protein>
<reference evidence="1 2" key="1">
    <citation type="journal article" date="2017" name="Genome Biol. Evol.">
        <title>Phytophthora megakarya and P. palmivora, closely related causal agents of cacao black pod rot, underwent increases in genome sizes and gene numbers by different mechanisms.</title>
        <authorList>
            <person name="Ali S.S."/>
            <person name="Shao J."/>
            <person name="Lary D.J."/>
            <person name="Kronmiller B."/>
            <person name="Shen D."/>
            <person name="Strem M.D."/>
            <person name="Amoako-Attah I."/>
            <person name="Akrofi A.Y."/>
            <person name="Begoude B.A."/>
            <person name="Ten Hoopen G.M."/>
            <person name="Coulibaly K."/>
            <person name="Kebe B.I."/>
            <person name="Melnick R.L."/>
            <person name="Guiltinan M.J."/>
            <person name="Tyler B.M."/>
            <person name="Meinhardt L.W."/>
            <person name="Bailey B.A."/>
        </authorList>
    </citation>
    <scope>NUCLEOTIDE SEQUENCE [LARGE SCALE GENOMIC DNA]</scope>
    <source>
        <strain evidence="2">sbr112.9</strain>
    </source>
</reference>
<name>A0A2P4WX02_9STRA</name>
<accession>A0A2P4WX02</accession>
<gene>
    <name evidence="1" type="ORF">PHPALM_37606</name>
</gene>
<keyword evidence="2" id="KW-1185">Reference proteome</keyword>
<comment type="caution">
    <text evidence="1">The sequence shown here is derived from an EMBL/GenBank/DDBJ whole genome shotgun (WGS) entry which is preliminary data.</text>
</comment>
<dbReference type="EMBL" id="NCKW01020485">
    <property type="protein sequence ID" value="POM57833.1"/>
    <property type="molecule type" value="Genomic_DNA"/>
</dbReference>
<evidence type="ECO:0000313" key="2">
    <source>
        <dbReference type="Proteomes" id="UP000237271"/>
    </source>
</evidence>
<organism evidence="1 2">
    <name type="scientific">Phytophthora palmivora</name>
    <dbReference type="NCBI Taxonomy" id="4796"/>
    <lineage>
        <taxon>Eukaryota</taxon>
        <taxon>Sar</taxon>
        <taxon>Stramenopiles</taxon>
        <taxon>Oomycota</taxon>
        <taxon>Peronosporomycetes</taxon>
        <taxon>Peronosporales</taxon>
        <taxon>Peronosporaceae</taxon>
        <taxon>Phytophthora</taxon>
    </lineage>
</organism>